<evidence type="ECO:0000313" key="3">
    <source>
        <dbReference type="Proteomes" id="UP001353858"/>
    </source>
</evidence>
<dbReference type="PANTHER" id="PTHR33480:SF1">
    <property type="entry name" value="TYR RECOMBINASE DOMAIN-CONTAINING PROTEIN"/>
    <property type="match status" value="1"/>
</dbReference>
<dbReference type="Proteomes" id="UP001353858">
    <property type="component" value="Unassembled WGS sequence"/>
</dbReference>
<accession>A0AAN7QAI8</accession>
<dbReference type="EMBL" id="JARPUR010000001">
    <property type="protein sequence ID" value="KAK4885350.1"/>
    <property type="molecule type" value="Genomic_DNA"/>
</dbReference>
<proteinExistence type="predicted"/>
<reference evidence="3" key="1">
    <citation type="submission" date="2023-01" db="EMBL/GenBank/DDBJ databases">
        <title>Key to firefly adult light organ development and bioluminescence: homeobox transcription factors regulate luciferase expression and transportation to peroxisome.</title>
        <authorList>
            <person name="Fu X."/>
        </authorList>
    </citation>
    <scope>NUCLEOTIDE SEQUENCE [LARGE SCALE GENOMIC DNA]</scope>
</reference>
<keyword evidence="3" id="KW-1185">Reference proteome</keyword>
<sequence>MCNGKPRTVAQLKTQWSSLKLLAKKEVATERRELIKTGGGPQPPIGKTYYKYISAWLPNEFVVDKNEFDSDTTNIKKILEKETTNEAESVSAEPVETIHHDSSTINTNKIVKKETSRLADVSLETVQDMHNEVTSDVEVTKVKRKLDIDNTCSTNKTKKNKTLTTIDAAEKEISAISSTQVACRTSLHTVQMEIENLRKANELEKSRILELKTRAMEFKEKNLVTLEQKKNYSENDTLQSTNIVQLPITDQAFNTHNAAMTSTNRDYLRKPSARERPVICPICYQDVITHLSLVAALRKQGYFHLHTEKGIVNPVKTSNDPKTDYFVCNYCLGHYSKKLLYKHVKHCKSKPLDVVNSGKNCLSKSQTFMASMLSRNDEYLKKSRIKKEVLEVMRADDISAIAQNDPLICLYGETLLAKHKRQQIAIVISNKIREMARLLMVLKSMNTDICGLFDALKPEMFRILISATKVISGYDENKKSFKAPSLALHMGTNLKTVCDVAFKVVIEKRNIPKINWDNRDKKKHEIKDLKKLIEGHWCNEISSLALKNLKERQWEKSVQLPVTTDILAFQTHINKLSETAYEKLNNNIDMRINYKILIECVLAYTVMFNRKRVGDVQYLKIETYNQNNSNNDQEAFTESLTDVEKIINIYQTAKVAKVLLLLEKGKGKEFRGKSLHEISLEKDIYYSSDSCDNADSCETRSFSEKDLNENIAVESTVANNKEHSVNKKTEWLEKELTMETDEKEMMEKELNEEIVEKNEIERSKKSLSKKLTGRIRWTAEEKKIVLEYFSLHLKNKKTPKKHECDQFFLKHGNSLTNKDWVRVKTFVYNAFRDK</sequence>
<organism evidence="2 3">
    <name type="scientific">Aquatica leii</name>
    <dbReference type="NCBI Taxonomy" id="1421715"/>
    <lineage>
        <taxon>Eukaryota</taxon>
        <taxon>Metazoa</taxon>
        <taxon>Ecdysozoa</taxon>
        <taxon>Arthropoda</taxon>
        <taxon>Hexapoda</taxon>
        <taxon>Insecta</taxon>
        <taxon>Pterygota</taxon>
        <taxon>Neoptera</taxon>
        <taxon>Endopterygota</taxon>
        <taxon>Coleoptera</taxon>
        <taxon>Polyphaga</taxon>
        <taxon>Elateriformia</taxon>
        <taxon>Elateroidea</taxon>
        <taxon>Lampyridae</taxon>
        <taxon>Luciolinae</taxon>
        <taxon>Aquatica</taxon>
    </lineage>
</organism>
<keyword evidence="1" id="KW-0175">Coiled coil</keyword>
<evidence type="ECO:0000256" key="1">
    <source>
        <dbReference type="SAM" id="Coils"/>
    </source>
</evidence>
<feature type="coiled-coil region" evidence="1">
    <location>
        <begin position="743"/>
        <end position="770"/>
    </location>
</feature>
<name>A0AAN7QAI8_9COLE</name>
<comment type="caution">
    <text evidence="2">The sequence shown here is derived from an EMBL/GenBank/DDBJ whole genome shotgun (WGS) entry which is preliminary data.</text>
</comment>
<dbReference type="AlphaFoldDB" id="A0AAN7QAI8"/>
<feature type="coiled-coil region" evidence="1">
    <location>
        <begin position="187"/>
        <end position="229"/>
    </location>
</feature>
<dbReference type="PANTHER" id="PTHR33480">
    <property type="entry name" value="SET DOMAIN-CONTAINING PROTEIN-RELATED"/>
    <property type="match status" value="1"/>
</dbReference>
<evidence type="ECO:0000313" key="2">
    <source>
        <dbReference type="EMBL" id="KAK4885350.1"/>
    </source>
</evidence>
<gene>
    <name evidence="2" type="ORF">RN001_001621</name>
</gene>
<protein>
    <submittedName>
        <fullName evidence="2">Uncharacterized protein</fullName>
    </submittedName>
</protein>